<keyword evidence="3 14" id="KW-0479">Metal-binding</keyword>
<keyword evidence="11 14" id="KW-0411">Iron-sulfur</keyword>
<keyword evidence="8 14" id="KW-0269">Exonuclease</keyword>
<dbReference type="InterPro" id="IPR014140">
    <property type="entry name" value="DNA_helicase_suAddB"/>
</dbReference>
<dbReference type="SUPFAM" id="SSF52540">
    <property type="entry name" value="P-loop containing nucleoside triphosphate hydrolases"/>
    <property type="match status" value="1"/>
</dbReference>
<evidence type="ECO:0000256" key="1">
    <source>
        <dbReference type="ARBA" id="ARBA00022485"/>
    </source>
</evidence>
<dbReference type="GO" id="GO:0046872">
    <property type="term" value="F:metal ion binding"/>
    <property type="evidence" value="ECO:0007669"/>
    <property type="project" value="UniProtKB-KW"/>
</dbReference>
<keyword evidence="12 14" id="KW-0238">DNA-binding</keyword>
<keyword evidence="6 14" id="KW-0378">Hydrolase</keyword>
<comment type="function">
    <text evidence="14">The heterodimer acts as both an ATP-dependent DNA helicase and an ATP-dependent, dual-direction single-stranded exonuclease. Recognizes the chi site generating a DNA molecule suitable for the initiation of homologous recombination. The AddB subunit has 5' -&gt; 3' nuclease activity but not helicase activity.</text>
</comment>
<evidence type="ECO:0000256" key="9">
    <source>
        <dbReference type="ARBA" id="ARBA00022840"/>
    </source>
</evidence>
<protein>
    <recommendedName>
        <fullName evidence="14">ATP-dependent helicase/deoxyribonuclease subunit B</fullName>
        <ecNumber evidence="14">3.1.-.-</ecNumber>
    </recommendedName>
    <alternativeName>
        <fullName evidence="14">ATP-dependent helicase/nuclease subunit AddB</fullName>
    </alternativeName>
</protein>
<evidence type="ECO:0000313" key="17">
    <source>
        <dbReference type="Proteomes" id="UP000262939"/>
    </source>
</evidence>
<dbReference type="NCBIfam" id="TIGR02773">
    <property type="entry name" value="addB_Gpos"/>
    <property type="match status" value="1"/>
</dbReference>
<organism evidence="16 17">
    <name type="scientific">Peribacillus glennii</name>
    <dbReference type="NCBI Taxonomy" id="2303991"/>
    <lineage>
        <taxon>Bacteria</taxon>
        <taxon>Bacillati</taxon>
        <taxon>Bacillota</taxon>
        <taxon>Bacilli</taxon>
        <taxon>Bacillales</taxon>
        <taxon>Bacillaceae</taxon>
        <taxon>Peribacillus</taxon>
    </lineage>
</organism>
<keyword evidence="1 14" id="KW-0004">4Fe-4S</keyword>
<dbReference type="Gene3D" id="3.40.50.300">
    <property type="entry name" value="P-loop containing nucleotide triphosphate hydrolases"/>
    <property type="match status" value="3"/>
</dbReference>
<keyword evidence="10 14" id="KW-0408">Iron</keyword>
<comment type="subunit">
    <text evidence="14">Heterodimer of AddA and AddB.</text>
</comment>
<dbReference type="PANTHER" id="PTHR30591">
    <property type="entry name" value="RECBCD ENZYME SUBUNIT RECC"/>
    <property type="match status" value="1"/>
</dbReference>
<keyword evidence="5 14" id="KW-0227">DNA damage</keyword>
<dbReference type="GO" id="GO:0004386">
    <property type="term" value="F:helicase activity"/>
    <property type="evidence" value="ECO:0007669"/>
    <property type="project" value="UniProtKB-KW"/>
</dbReference>
<name>A0A372L9Y9_9BACI</name>
<comment type="similarity">
    <text evidence="14">Belongs to the helicase family. AddB/RexB type 1 subfamily.</text>
</comment>
<dbReference type="RefSeq" id="WP_117323604.1">
    <property type="nucleotide sequence ID" value="NZ_QVTD01000011.1"/>
</dbReference>
<dbReference type="InterPro" id="IPR038726">
    <property type="entry name" value="PDDEXK_AddAB-type"/>
</dbReference>
<dbReference type="InterPro" id="IPR014017">
    <property type="entry name" value="DNA_helicase_UvrD-like_C"/>
</dbReference>
<evidence type="ECO:0000313" key="16">
    <source>
        <dbReference type="EMBL" id="RFU62146.1"/>
    </source>
</evidence>
<feature type="binding site" evidence="14">
    <location>
        <position position="1130"/>
    </location>
    <ligand>
        <name>[4Fe-4S] cluster</name>
        <dbReference type="ChEBI" id="CHEBI:49883"/>
    </ligand>
</feature>
<evidence type="ECO:0000256" key="6">
    <source>
        <dbReference type="ARBA" id="ARBA00022801"/>
    </source>
</evidence>
<dbReference type="PANTHER" id="PTHR30591:SF1">
    <property type="entry name" value="RECBCD ENZYME SUBUNIT RECC"/>
    <property type="match status" value="1"/>
</dbReference>
<reference evidence="16 17" key="1">
    <citation type="submission" date="2018-08" db="EMBL/GenBank/DDBJ databases">
        <title>Bacillus chawlae sp. nov., Bacillus glennii sp. nov., and Bacillus saganii sp. nov. Isolated from the Vehicle Assembly Building at Kennedy Space Center where the Viking Spacecraft were Assembled.</title>
        <authorList>
            <person name="Seuylemezian A."/>
            <person name="Vaishampayan P."/>
        </authorList>
    </citation>
    <scope>NUCLEOTIDE SEQUENCE [LARGE SCALE GENOMIC DNA]</scope>
    <source>
        <strain evidence="16 17">V44-8</strain>
    </source>
</reference>
<accession>A0A372L9Y9</accession>
<evidence type="ECO:0000256" key="7">
    <source>
        <dbReference type="ARBA" id="ARBA00022806"/>
    </source>
</evidence>
<keyword evidence="13 14" id="KW-0234">DNA repair</keyword>
<keyword evidence="17" id="KW-1185">Reference proteome</keyword>
<feature type="domain" description="UvrD-like helicase C-terminal" evidence="15">
    <location>
        <begin position="276"/>
        <end position="582"/>
    </location>
</feature>
<feature type="binding site" evidence="14">
    <location>
        <position position="1124"/>
    </location>
    <ligand>
        <name>[4Fe-4S] cluster</name>
        <dbReference type="ChEBI" id="CHEBI:49883"/>
    </ligand>
</feature>
<evidence type="ECO:0000256" key="2">
    <source>
        <dbReference type="ARBA" id="ARBA00022722"/>
    </source>
</evidence>
<evidence type="ECO:0000259" key="15">
    <source>
        <dbReference type="PROSITE" id="PS51217"/>
    </source>
</evidence>
<evidence type="ECO:0000256" key="5">
    <source>
        <dbReference type="ARBA" id="ARBA00022763"/>
    </source>
</evidence>
<dbReference type="InterPro" id="IPR027417">
    <property type="entry name" value="P-loop_NTPase"/>
</dbReference>
<dbReference type="Pfam" id="PF12705">
    <property type="entry name" value="PDDEXK_1"/>
    <property type="match status" value="1"/>
</dbReference>
<gene>
    <name evidence="14 16" type="primary">addB</name>
    <name evidence="16" type="ORF">D0466_16335</name>
</gene>
<feature type="binding site" evidence="14">
    <location>
        <position position="1121"/>
    </location>
    <ligand>
        <name>[4Fe-4S] cluster</name>
        <dbReference type="ChEBI" id="CHEBI:49883"/>
    </ligand>
</feature>
<comment type="cofactor">
    <cofactor evidence="14">
        <name>[4Fe-4S] cluster</name>
        <dbReference type="ChEBI" id="CHEBI:49883"/>
    </cofactor>
    <text evidence="14">Binds 1 [4Fe-4S] cluster.</text>
</comment>
<proteinExistence type="inferred from homology"/>
<dbReference type="GO" id="GO:0003690">
    <property type="term" value="F:double-stranded DNA binding"/>
    <property type="evidence" value="ECO:0007669"/>
    <property type="project" value="UniProtKB-UniRule"/>
</dbReference>
<dbReference type="HAMAP" id="MF_01452">
    <property type="entry name" value="AddB_type1"/>
    <property type="match status" value="1"/>
</dbReference>
<evidence type="ECO:0000256" key="13">
    <source>
        <dbReference type="ARBA" id="ARBA00023204"/>
    </source>
</evidence>
<comment type="cofactor">
    <cofactor evidence="14">
        <name>Mg(2+)</name>
        <dbReference type="ChEBI" id="CHEBI:18420"/>
    </cofactor>
</comment>
<dbReference type="AlphaFoldDB" id="A0A372L9Y9"/>
<comment type="caution">
    <text evidence="16">The sequence shown here is derived from an EMBL/GenBank/DDBJ whole genome shotgun (WGS) entry which is preliminary data.</text>
</comment>
<evidence type="ECO:0000256" key="14">
    <source>
        <dbReference type="HAMAP-Rule" id="MF_01452"/>
    </source>
</evidence>
<sequence length="1164" mass="132400">MSLRFILGRTGTGKTTNILDEIRGKLHGNPSGSPIIYLVPDQMTFLSEYKLATTPGLTGMIRSQVYSFTRLAWRVLQETGGMTRIHLDSVGANMLIRKIIEDKKDDLKMFRRSADKQGFIAQLEDMLTEFKRYCINPEDIKEFAEKKGSSGGLDAKLHDLEMIYRAFEDELAGKYLGSEDYFKLLVEKMASSPYIASAEIYIDGFYSMTPQELLIVKELIKLSKGVTISLTLDQPYKQNPPGDLDLFRQTGTLYHSICTEAANLGIIPEPDIVLSRAERFAGSPTLAHLEANFNVRPARTFLNGPDIAVAQAVNRRSEVEGTARTILKLVREENYRWKDIAILLRNGDSYHDLIHTVFRDYHIPVFVDAKRSMLNHPLIELIRSTLEILLTNWRYEPVFRSIKTELLYPIARNQNRMRERVDSLENFVLSHGVKGNKWTSKERWKYVRFRGLELEERAQTESEKRIEDDLNELKQMFTEPILRLSRRFKRAKNGREFCEALYLYLEDLHIPEKLDNWKFEAEDEGDLLAAREHEQVWNAVMELLDQFVEMLGNEMTSLKHFSAIIETGFETMKFSLVPPAIDQVLVANLDLSRLDDVKAAFVIGLTEGVLPGKAGEEGVFSDSDRETLSAEGLPIAPGSKIRLLDEEFTAYKAFMTPSQKLYLSYPFADEEGKTLLPSSYIKRVRDVLPDLDETLYMNDPSDLPASAQAEYAANFDVAISYLTAQLQLKIRNYPIDPLWWDVYNAYIDDKIMKPGAVRVLSSLFYENRAKQLSAGTSKKLYGDTITASVSRMEMFNSCPFSHYAAHGLKLRERKIFRLDAPDIGEMFHGALKLISDYLRDHDISWASLTKEQCLRLAKEAVDRLAPKLQNEILLSTNRHHYLKKKLENVIGRASMILSEHAKVSGFSPIGLELGFGKNGELPPLSFTLNNGTKMELIGRIDRVDKAEENEGVYLRVLDYKSSEKDLNISEVYYGLALQMLTYLDIVITHSQSLIGKEAFPAGVLYFHVHNPVLNTSGMVGMDEIEKGIYKSFKMKGLLLGEQNIIRLMDRSLETDGPKSSDVIPAGFKKDGSLQSASRIASTEEFSILKKHVRKVYEDAGNSIVEGKVDITPYKLKDRTPCTFCSFKSVCQFDQSLAENQFRNLLPKKQADVLEMLRKEAEDNE</sequence>
<evidence type="ECO:0000256" key="12">
    <source>
        <dbReference type="ARBA" id="ARBA00023125"/>
    </source>
</evidence>
<dbReference type="InterPro" id="IPR011604">
    <property type="entry name" value="PDDEXK-like_dom_sf"/>
</dbReference>
<dbReference type="Pfam" id="PF21445">
    <property type="entry name" value="ADDB_N"/>
    <property type="match status" value="1"/>
</dbReference>
<dbReference type="PROSITE" id="PS51217">
    <property type="entry name" value="UVRD_HELICASE_CTER"/>
    <property type="match status" value="1"/>
</dbReference>
<dbReference type="EMBL" id="QVTD01000011">
    <property type="protein sequence ID" value="RFU62146.1"/>
    <property type="molecule type" value="Genomic_DNA"/>
</dbReference>
<evidence type="ECO:0000256" key="3">
    <source>
        <dbReference type="ARBA" id="ARBA00022723"/>
    </source>
</evidence>
<dbReference type="GO" id="GO:0051539">
    <property type="term" value="F:4 iron, 4 sulfur cluster binding"/>
    <property type="evidence" value="ECO:0007669"/>
    <property type="project" value="UniProtKB-KW"/>
</dbReference>
<dbReference type="GO" id="GO:0008409">
    <property type="term" value="F:5'-3' exonuclease activity"/>
    <property type="evidence" value="ECO:0007669"/>
    <property type="project" value="UniProtKB-UniRule"/>
</dbReference>
<keyword evidence="2 14" id="KW-0540">Nuclease</keyword>
<evidence type="ECO:0000256" key="11">
    <source>
        <dbReference type="ARBA" id="ARBA00023014"/>
    </source>
</evidence>
<keyword evidence="4 14" id="KW-0547">Nucleotide-binding</keyword>
<dbReference type="Proteomes" id="UP000262939">
    <property type="component" value="Unassembled WGS sequence"/>
</dbReference>
<evidence type="ECO:0000256" key="4">
    <source>
        <dbReference type="ARBA" id="ARBA00022741"/>
    </source>
</evidence>
<comment type="miscellaneous">
    <text evidence="14">Despite having conserved helicase domains, this subunit does not have helicase activity.</text>
</comment>
<dbReference type="GO" id="GO:0000724">
    <property type="term" value="P:double-strand break repair via homologous recombination"/>
    <property type="evidence" value="ECO:0007669"/>
    <property type="project" value="UniProtKB-UniRule"/>
</dbReference>
<dbReference type="Gene3D" id="3.90.320.10">
    <property type="match status" value="1"/>
</dbReference>
<dbReference type="EC" id="3.1.-.-" evidence="14"/>
<dbReference type="Gene3D" id="6.10.140.1030">
    <property type="match status" value="1"/>
</dbReference>
<dbReference type="GO" id="GO:0005524">
    <property type="term" value="F:ATP binding"/>
    <property type="evidence" value="ECO:0007669"/>
    <property type="project" value="UniProtKB-UniRule"/>
</dbReference>
<evidence type="ECO:0000256" key="10">
    <source>
        <dbReference type="ARBA" id="ARBA00023004"/>
    </source>
</evidence>
<evidence type="ECO:0000256" key="8">
    <source>
        <dbReference type="ARBA" id="ARBA00022839"/>
    </source>
</evidence>
<feature type="binding site" evidence="14">
    <location>
        <position position="798"/>
    </location>
    <ligand>
        <name>[4Fe-4S] cluster</name>
        <dbReference type="ChEBI" id="CHEBI:49883"/>
    </ligand>
</feature>
<dbReference type="OrthoDB" id="9758506at2"/>
<dbReference type="InterPro" id="IPR049035">
    <property type="entry name" value="ADDB_N"/>
</dbReference>
<keyword evidence="9 14" id="KW-0067">ATP-binding</keyword>
<keyword evidence="7 14" id="KW-0347">Helicase</keyword>